<evidence type="ECO:0000259" key="10">
    <source>
        <dbReference type="Pfam" id="PF04083"/>
    </source>
</evidence>
<feature type="domain" description="Partial AB-hydrolase lipase" evidence="10">
    <location>
        <begin position="52"/>
        <end position="105"/>
    </location>
</feature>
<keyword evidence="4 7" id="KW-0442">Lipid degradation</keyword>
<keyword evidence="6" id="KW-0325">Glycoprotein</keyword>
<dbReference type="SUPFAM" id="SSF53474">
    <property type="entry name" value="alpha/beta-Hydrolases"/>
    <property type="match status" value="1"/>
</dbReference>
<dbReference type="PANTHER" id="PTHR11005">
    <property type="entry name" value="LYSOSOMAL ACID LIPASE-RELATED"/>
    <property type="match status" value="1"/>
</dbReference>
<comment type="similarity">
    <text evidence="1 7">Belongs to the AB hydrolase superfamily. Lipase family.</text>
</comment>
<evidence type="ECO:0000313" key="11">
    <source>
        <dbReference type="EMBL" id="CAK1555214.1"/>
    </source>
</evidence>
<evidence type="ECO:0000256" key="7">
    <source>
        <dbReference type="PIRNR" id="PIRNR000862"/>
    </source>
</evidence>
<evidence type="ECO:0000256" key="4">
    <source>
        <dbReference type="ARBA" id="ARBA00022963"/>
    </source>
</evidence>
<keyword evidence="5" id="KW-0443">Lipid metabolism</keyword>
<evidence type="ECO:0000256" key="9">
    <source>
        <dbReference type="SAM" id="SignalP"/>
    </source>
</evidence>
<dbReference type="PIRSF" id="PIRSF000862">
    <property type="entry name" value="Steryl_ester_lip"/>
    <property type="match status" value="1"/>
</dbReference>
<feature type="signal peptide" evidence="9">
    <location>
        <begin position="1"/>
        <end position="20"/>
    </location>
</feature>
<name>A0AAV1K3R4_9NEOP</name>
<feature type="chain" id="PRO_5043774152" description="Lipase" evidence="9">
    <location>
        <begin position="21"/>
        <end position="396"/>
    </location>
</feature>
<dbReference type="AlphaFoldDB" id="A0AAV1K3R4"/>
<dbReference type="Proteomes" id="UP001497472">
    <property type="component" value="Unassembled WGS sequence"/>
</dbReference>
<evidence type="ECO:0000256" key="5">
    <source>
        <dbReference type="ARBA" id="ARBA00023098"/>
    </source>
</evidence>
<dbReference type="InterPro" id="IPR029058">
    <property type="entry name" value="AB_hydrolase_fold"/>
</dbReference>
<organism evidence="11 12">
    <name type="scientific">Leptosia nina</name>
    <dbReference type="NCBI Taxonomy" id="320188"/>
    <lineage>
        <taxon>Eukaryota</taxon>
        <taxon>Metazoa</taxon>
        <taxon>Ecdysozoa</taxon>
        <taxon>Arthropoda</taxon>
        <taxon>Hexapoda</taxon>
        <taxon>Insecta</taxon>
        <taxon>Pterygota</taxon>
        <taxon>Neoptera</taxon>
        <taxon>Endopterygota</taxon>
        <taxon>Lepidoptera</taxon>
        <taxon>Glossata</taxon>
        <taxon>Ditrysia</taxon>
        <taxon>Papilionoidea</taxon>
        <taxon>Pieridae</taxon>
        <taxon>Pierinae</taxon>
        <taxon>Leptosia</taxon>
    </lineage>
</organism>
<evidence type="ECO:0000256" key="6">
    <source>
        <dbReference type="ARBA" id="ARBA00023180"/>
    </source>
</evidence>
<feature type="active site" description="Charge relay system" evidence="8">
    <location>
        <position position="340"/>
    </location>
</feature>
<reference evidence="11 12" key="1">
    <citation type="submission" date="2023-11" db="EMBL/GenBank/DDBJ databases">
        <authorList>
            <person name="Okamura Y."/>
        </authorList>
    </citation>
    <scope>NUCLEOTIDE SEQUENCE [LARGE SCALE GENOMIC DNA]</scope>
</reference>
<evidence type="ECO:0000256" key="1">
    <source>
        <dbReference type="ARBA" id="ARBA00010701"/>
    </source>
</evidence>
<proteinExistence type="inferred from homology"/>
<dbReference type="GO" id="GO:0016788">
    <property type="term" value="F:hydrolase activity, acting on ester bonds"/>
    <property type="evidence" value="ECO:0007669"/>
    <property type="project" value="InterPro"/>
</dbReference>
<feature type="active site" description="Charge relay system" evidence="8">
    <location>
        <position position="369"/>
    </location>
</feature>
<dbReference type="FunFam" id="3.40.50.1820:FF:000057">
    <property type="entry name" value="Lipase"/>
    <property type="match status" value="1"/>
</dbReference>
<dbReference type="GO" id="GO:0016042">
    <property type="term" value="P:lipid catabolic process"/>
    <property type="evidence" value="ECO:0007669"/>
    <property type="project" value="UniProtKB-KW"/>
</dbReference>
<dbReference type="InterPro" id="IPR025483">
    <property type="entry name" value="Lipase_euk"/>
</dbReference>
<dbReference type="Pfam" id="PF04083">
    <property type="entry name" value="Abhydro_lipase"/>
    <property type="match status" value="1"/>
</dbReference>
<evidence type="ECO:0000313" key="12">
    <source>
        <dbReference type="Proteomes" id="UP001497472"/>
    </source>
</evidence>
<keyword evidence="3 7" id="KW-0378">Hydrolase</keyword>
<evidence type="ECO:0000256" key="3">
    <source>
        <dbReference type="ARBA" id="ARBA00022801"/>
    </source>
</evidence>
<gene>
    <name evidence="11" type="ORF">LNINA_LOCUS14049</name>
</gene>
<evidence type="ECO:0000256" key="8">
    <source>
        <dbReference type="PIRSR" id="PIRSR000862-1"/>
    </source>
</evidence>
<dbReference type="Gene3D" id="3.40.50.1820">
    <property type="entry name" value="alpha/beta hydrolase"/>
    <property type="match status" value="1"/>
</dbReference>
<protein>
    <recommendedName>
        <fullName evidence="7">Lipase</fullName>
    </recommendedName>
</protein>
<feature type="active site" description="Nucleophile" evidence="8">
    <location>
        <position position="181"/>
    </location>
</feature>
<comment type="caution">
    <text evidence="11">The sequence shown here is derived from an EMBL/GenBank/DDBJ whole genome shotgun (WGS) entry which is preliminary data.</text>
</comment>
<sequence>MALKLLFICFVAVVIQQVRPIKVPILGDVLNGLANVFNLNQTPVNEDVNLNITQLAAKYNYSMEDHKVTTEDGYILTVHRLGERRGVPILLMHGLLDSSDSWLLQGPNNSLGYLLAEAGFDVWMGNARGNKYSFSHIKLNARDERFWNFTWEQIGLYDLPATVDYILNETNSKELYYVGFSQGTTTFYVMNALKPEYSKKVKMMFSLAPVAWLRNIREPLLKYMSRLVGYAPSYNLYTSSKEFFTRVCGIFSNRCSGVTDIFTSTAGLVDKDIMPVIFSHYPTTASALQFIHYAQLINSGRFCRFDYGKENMAEYGTVLPPEYDLSELTTPVVLYYSNGDSLSTILDVLNLGRHLPNVYKTNIIRNISHMDFIYATIAKEKIYKDIIMHIRQLEKN</sequence>
<keyword evidence="2 9" id="KW-0732">Signal</keyword>
<keyword evidence="12" id="KW-1185">Reference proteome</keyword>
<accession>A0AAV1K3R4</accession>
<dbReference type="EMBL" id="CAVLEF010000280">
    <property type="protein sequence ID" value="CAK1555214.1"/>
    <property type="molecule type" value="Genomic_DNA"/>
</dbReference>
<dbReference type="InterPro" id="IPR006693">
    <property type="entry name" value="AB_hydrolase_lipase"/>
</dbReference>
<evidence type="ECO:0000256" key="2">
    <source>
        <dbReference type="ARBA" id="ARBA00022729"/>
    </source>
</evidence>